<comment type="caution">
    <text evidence="1">The sequence shown here is derived from an EMBL/GenBank/DDBJ whole genome shotgun (WGS) entry which is preliminary data.</text>
</comment>
<evidence type="ECO:0000313" key="1">
    <source>
        <dbReference type="EMBL" id="KAF6506054.1"/>
    </source>
</evidence>
<name>A0A7J8KB49_ROUAE</name>
<organism evidence="1 2">
    <name type="scientific">Rousettus aegyptiacus</name>
    <name type="common">Egyptian fruit bat</name>
    <name type="synonym">Pteropus aegyptiacus</name>
    <dbReference type="NCBI Taxonomy" id="9407"/>
    <lineage>
        <taxon>Eukaryota</taxon>
        <taxon>Metazoa</taxon>
        <taxon>Chordata</taxon>
        <taxon>Craniata</taxon>
        <taxon>Vertebrata</taxon>
        <taxon>Euteleostomi</taxon>
        <taxon>Mammalia</taxon>
        <taxon>Eutheria</taxon>
        <taxon>Laurasiatheria</taxon>
        <taxon>Chiroptera</taxon>
        <taxon>Yinpterochiroptera</taxon>
        <taxon>Pteropodoidea</taxon>
        <taxon>Pteropodidae</taxon>
        <taxon>Rousettinae</taxon>
        <taxon>Rousettus</taxon>
    </lineage>
</organism>
<protein>
    <submittedName>
        <fullName evidence="1">Uncharacterized protein</fullName>
    </submittedName>
</protein>
<keyword evidence="2" id="KW-1185">Reference proteome</keyword>
<evidence type="ECO:0000313" key="2">
    <source>
        <dbReference type="Proteomes" id="UP000593571"/>
    </source>
</evidence>
<dbReference type="AlphaFoldDB" id="A0A7J8KB49"/>
<accession>A0A7J8KB49</accession>
<reference evidence="1 2" key="1">
    <citation type="journal article" date="2020" name="Nature">
        <title>Six reference-quality genomes reveal evolution of bat adaptations.</title>
        <authorList>
            <person name="Jebb D."/>
            <person name="Huang Z."/>
            <person name="Pippel M."/>
            <person name="Hughes G.M."/>
            <person name="Lavrichenko K."/>
            <person name="Devanna P."/>
            <person name="Winkler S."/>
            <person name="Jermiin L.S."/>
            <person name="Skirmuntt E.C."/>
            <person name="Katzourakis A."/>
            <person name="Burkitt-Gray L."/>
            <person name="Ray D.A."/>
            <person name="Sullivan K.A.M."/>
            <person name="Roscito J.G."/>
            <person name="Kirilenko B.M."/>
            <person name="Davalos L.M."/>
            <person name="Corthals A.P."/>
            <person name="Power M.L."/>
            <person name="Jones G."/>
            <person name="Ransome R.D."/>
            <person name="Dechmann D.K.N."/>
            <person name="Locatelli A.G."/>
            <person name="Puechmaille S.J."/>
            <person name="Fedrigo O."/>
            <person name="Jarvis E.D."/>
            <person name="Hiller M."/>
            <person name="Vernes S.C."/>
            <person name="Myers E.W."/>
            <person name="Teeling E.C."/>
        </authorList>
    </citation>
    <scope>NUCLEOTIDE SEQUENCE [LARGE SCALE GENOMIC DNA]</scope>
    <source>
        <strain evidence="1">MRouAeg1</strain>
        <tissue evidence="1">Muscle</tissue>
    </source>
</reference>
<proteinExistence type="predicted"/>
<sequence length="136" mass="14723">MSHTFLPHADTFSPYVCFLGHPSSGCGTRRAVHPHTIHRPLPDVRISRPTPPHSPLSLQIRTGGADPKAEKLLGLKKGQIVFRFLSTVSSCSPLCHWLGHSTAPANVCFTLPAPHKCEVGSGGKECNQVCFHRGLV</sequence>
<dbReference type="EMBL" id="JACASE010000001">
    <property type="protein sequence ID" value="KAF6506054.1"/>
    <property type="molecule type" value="Genomic_DNA"/>
</dbReference>
<gene>
    <name evidence="1" type="ORF">HJG63_007905</name>
</gene>
<dbReference type="Proteomes" id="UP000593571">
    <property type="component" value="Unassembled WGS sequence"/>
</dbReference>